<dbReference type="GeneID" id="19240355"/>
<evidence type="ECO:0000256" key="3">
    <source>
        <dbReference type="SAM" id="MobiDB-lite"/>
    </source>
</evidence>
<dbReference type="PANTHER" id="PTHR46228">
    <property type="entry name" value="KELCH DOMAIN-CONTAINING PROTEIN"/>
    <property type="match status" value="1"/>
</dbReference>
<proteinExistence type="predicted"/>
<dbReference type="InterPro" id="IPR011043">
    <property type="entry name" value="Gal_Oxase/kelch_b-propeller"/>
</dbReference>
<gene>
    <name evidence="5" type="ORF">EPUS_05403</name>
</gene>
<evidence type="ECO:0000256" key="2">
    <source>
        <dbReference type="ARBA" id="ARBA00022737"/>
    </source>
</evidence>
<dbReference type="OrthoDB" id="10251809at2759"/>
<dbReference type="SUPFAM" id="SSF50965">
    <property type="entry name" value="Galactose oxidase, central domain"/>
    <property type="match status" value="2"/>
</dbReference>
<dbReference type="eggNOG" id="ENOG502RYK4">
    <property type="taxonomic scope" value="Eukaryota"/>
</dbReference>
<dbReference type="EMBL" id="KE721375">
    <property type="protein sequence ID" value="ERF69861.1"/>
    <property type="molecule type" value="Genomic_DNA"/>
</dbReference>
<accession>U1GDR4</accession>
<keyword evidence="4" id="KW-1133">Transmembrane helix</keyword>
<keyword evidence="2" id="KW-0677">Repeat</keyword>
<dbReference type="InterPro" id="IPR015915">
    <property type="entry name" value="Kelch-typ_b-propeller"/>
</dbReference>
<name>U1GDR4_ENDPU</name>
<dbReference type="PANTHER" id="PTHR46228:SF2">
    <property type="entry name" value="KELCH REPEAT PROTEIN (AFU_ORTHOLOGUE AFUA_4G14350)"/>
    <property type="match status" value="1"/>
</dbReference>
<evidence type="ECO:0000256" key="1">
    <source>
        <dbReference type="ARBA" id="ARBA00022441"/>
    </source>
</evidence>
<dbReference type="RefSeq" id="XP_007804464.1">
    <property type="nucleotide sequence ID" value="XM_007806273.1"/>
</dbReference>
<sequence>MTSILGISFYIYQTVFVVLSIACGSCAQRRLPASNISLADQIYDFSSPHRCRLLAHESIILKNGDHYLLILEGGFGKFKLQLDNQDVEVQDLNGYTVAFDLSESFVTPELEPVWQIKKNATGPRPPITNFFGMFSDREQNSIYIQGGHFYHATGWNSSYFVPKESIPPWELWRFDIRTREWANITVEVQNHELANRTFGGAAASVSALNKSYYIGGINDETTGSATPMDTYQPTSQMLVYDHSAGRLDRVEYYAPPATEGYWHGNLIHIPVGPQKGFLLSLMSQKQTLGRQYADPEAERSVLGKPVSFESVQIYDLEAEQWYEQETLWFKSDDPVPRTRFCAALFHDEIDYTWDLWIHGGQKLGNQEEGVSDIYVLSMPSFTWTKLTTTLADQNFIKSHTCHAVGGQLLLVGGYPPGAMVAANASCDPEIVKVLQITEDGPVWTPKFSTNTTYRAPITVREMANGRRSPIDGWASPNMENVFGPPSPPTTPPRPDTGRKIGSIVGGVIGGLIFLTIIGLVVIYVRRLRRRRIGVQSPIEEVSQHMLYTTDNTPELENTRQGMKRHVLVQQVDLENRRDGRRMPLPERGEGHDHSREGIEISGPVQQLETGSMQNEVTQSTAPAEVDMIVRLPSAAAEPLPPVKDFTTDRQPGHPPSQTGPSQ</sequence>
<organism evidence="5 6">
    <name type="scientific">Endocarpon pusillum (strain Z07020 / HMAS-L-300199)</name>
    <name type="common">Lichen-forming fungus</name>
    <dbReference type="NCBI Taxonomy" id="1263415"/>
    <lineage>
        <taxon>Eukaryota</taxon>
        <taxon>Fungi</taxon>
        <taxon>Dikarya</taxon>
        <taxon>Ascomycota</taxon>
        <taxon>Pezizomycotina</taxon>
        <taxon>Eurotiomycetes</taxon>
        <taxon>Chaetothyriomycetidae</taxon>
        <taxon>Verrucariales</taxon>
        <taxon>Verrucariaceae</taxon>
        <taxon>Endocarpon</taxon>
    </lineage>
</organism>
<feature type="region of interest" description="Disordered" evidence="3">
    <location>
        <begin position="575"/>
        <end position="662"/>
    </location>
</feature>
<dbReference type="AlphaFoldDB" id="U1GDR4"/>
<reference evidence="6" key="1">
    <citation type="journal article" date="2014" name="BMC Genomics">
        <title>Genome characteristics reveal the impact of lichenization on lichen-forming fungus Endocarpon pusillum Hedwig (Verrucariales, Ascomycota).</title>
        <authorList>
            <person name="Wang Y.-Y."/>
            <person name="Liu B."/>
            <person name="Zhang X.-Y."/>
            <person name="Zhou Q.-M."/>
            <person name="Zhang T."/>
            <person name="Li H."/>
            <person name="Yu Y.-F."/>
            <person name="Zhang X.-L."/>
            <person name="Hao X.-Y."/>
            <person name="Wang M."/>
            <person name="Wang L."/>
            <person name="Wei J.-C."/>
        </authorList>
    </citation>
    <scope>NUCLEOTIDE SEQUENCE [LARGE SCALE GENOMIC DNA]</scope>
    <source>
        <strain evidence="6">Z07020 / HMAS-L-300199</strain>
    </source>
</reference>
<dbReference type="HOGENOM" id="CLU_414481_0_0_1"/>
<feature type="transmembrane region" description="Helical" evidence="4">
    <location>
        <begin position="500"/>
        <end position="524"/>
    </location>
</feature>
<evidence type="ECO:0000313" key="6">
    <source>
        <dbReference type="Proteomes" id="UP000019373"/>
    </source>
</evidence>
<evidence type="ECO:0008006" key="7">
    <source>
        <dbReference type="Google" id="ProtNLM"/>
    </source>
</evidence>
<dbReference type="Proteomes" id="UP000019373">
    <property type="component" value="Unassembled WGS sequence"/>
</dbReference>
<feature type="compositionally biased region" description="Basic and acidic residues" evidence="3">
    <location>
        <begin position="575"/>
        <end position="598"/>
    </location>
</feature>
<keyword evidence="1" id="KW-0880">Kelch repeat</keyword>
<keyword evidence="4" id="KW-0472">Membrane</keyword>
<evidence type="ECO:0000313" key="5">
    <source>
        <dbReference type="EMBL" id="ERF69861.1"/>
    </source>
</evidence>
<evidence type="ECO:0000256" key="4">
    <source>
        <dbReference type="SAM" id="Phobius"/>
    </source>
</evidence>
<dbReference type="Gene3D" id="2.120.10.80">
    <property type="entry name" value="Kelch-type beta propeller"/>
    <property type="match status" value="2"/>
</dbReference>
<protein>
    <recommendedName>
        <fullName evidence="7">Kelch repeat protein</fullName>
    </recommendedName>
</protein>
<feature type="compositionally biased region" description="Polar residues" evidence="3">
    <location>
        <begin position="603"/>
        <end position="621"/>
    </location>
</feature>
<keyword evidence="4" id="KW-0812">Transmembrane</keyword>
<keyword evidence="6" id="KW-1185">Reference proteome</keyword>